<name>A0A7I8J587_SPIIN</name>
<proteinExistence type="predicted"/>
<gene>
    <name evidence="1" type="ORF">SI7747_09011593</name>
</gene>
<dbReference type="Proteomes" id="UP001189122">
    <property type="component" value="Unassembled WGS sequence"/>
</dbReference>
<accession>A0A7I8J587</accession>
<evidence type="ECO:0000313" key="2">
    <source>
        <dbReference type="Proteomes" id="UP001189122"/>
    </source>
</evidence>
<protein>
    <submittedName>
        <fullName evidence="1">Uncharacterized protein</fullName>
    </submittedName>
</protein>
<dbReference type="EMBL" id="CACRZD030000009">
    <property type="protein sequence ID" value="CAA6665204.1"/>
    <property type="molecule type" value="Genomic_DNA"/>
</dbReference>
<sequence>MRDERRPDGTPAARQVVAAVEKAVQVFWSFLRRDDHRAGGILKKLLWVDPQAEDPRDLNLLDDLKKVLRKVSNLLFYLVMSCRRLYSSSFI</sequence>
<dbReference type="Pfam" id="PF07891">
    <property type="entry name" value="DUF1666"/>
    <property type="match status" value="1"/>
</dbReference>
<dbReference type="EMBL" id="LR743596">
    <property type="protein sequence ID" value="CAA2625867.1"/>
    <property type="molecule type" value="Genomic_DNA"/>
</dbReference>
<organism evidence="1">
    <name type="scientific">Spirodela intermedia</name>
    <name type="common">Intermediate duckweed</name>
    <dbReference type="NCBI Taxonomy" id="51605"/>
    <lineage>
        <taxon>Eukaryota</taxon>
        <taxon>Viridiplantae</taxon>
        <taxon>Streptophyta</taxon>
        <taxon>Embryophyta</taxon>
        <taxon>Tracheophyta</taxon>
        <taxon>Spermatophyta</taxon>
        <taxon>Magnoliopsida</taxon>
        <taxon>Liliopsida</taxon>
        <taxon>Araceae</taxon>
        <taxon>Lemnoideae</taxon>
        <taxon>Spirodela</taxon>
    </lineage>
</organism>
<dbReference type="AlphaFoldDB" id="A0A7I8J587"/>
<reference evidence="1 2" key="1">
    <citation type="submission" date="2019-12" db="EMBL/GenBank/DDBJ databases">
        <authorList>
            <person name="Scholz U."/>
            <person name="Mascher M."/>
            <person name="Fiebig A."/>
        </authorList>
    </citation>
    <scope>NUCLEOTIDE SEQUENCE</scope>
</reference>
<evidence type="ECO:0000313" key="1">
    <source>
        <dbReference type="EMBL" id="CAA2625867.1"/>
    </source>
</evidence>
<dbReference type="InterPro" id="IPR012870">
    <property type="entry name" value="DUF1666"/>
</dbReference>
<keyword evidence="2" id="KW-1185">Reference proteome</keyword>